<gene>
    <name evidence="1" type="ORF">SS1G_05696</name>
</gene>
<accession>A7EK50</accession>
<dbReference type="KEGG" id="ssl:SS1G_05696"/>
<sequence length="51" mass="5607">MSIQDPFNGPTRLFQGRNESISSPSIHPSLFFLVPGVPPFGLTGTLHEDHM</sequence>
<name>A7EK50_SCLS1</name>
<evidence type="ECO:0000313" key="2">
    <source>
        <dbReference type="Proteomes" id="UP000001312"/>
    </source>
</evidence>
<reference evidence="2" key="1">
    <citation type="journal article" date="2011" name="PLoS Genet.">
        <title>Genomic analysis of the necrotrophic fungal pathogens Sclerotinia sclerotiorum and Botrytis cinerea.</title>
        <authorList>
            <person name="Amselem J."/>
            <person name="Cuomo C.A."/>
            <person name="van Kan J.A."/>
            <person name="Viaud M."/>
            <person name="Benito E.P."/>
            <person name="Couloux A."/>
            <person name="Coutinho P.M."/>
            <person name="de Vries R.P."/>
            <person name="Dyer P.S."/>
            <person name="Fillinger S."/>
            <person name="Fournier E."/>
            <person name="Gout L."/>
            <person name="Hahn M."/>
            <person name="Kohn L."/>
            <person name="Lapalu N."/>
            <person name="Plummer K.M."/>
            <person name="Pradier J.M."/>
            <person name="Quevillon E."/>
            <person name="Sharon A."/>
            <person name="Simon A."/>
            <person name="ten Have A."/>
            <person name="Tudzynski B."/>
            <person name="Tudzynski P."/>
            <person name="Wincker P."/>
            <person name="Andrew M."/>
            <person name="Anthouard V."/>
            <person name="Beever R.E."/>
            <person name="Beffa R."/>
            <person name="Benoit I."/>
            <person name="Bouzid O."/>
            <person name="Brault B."/>
            <person name="Chen Z."/>
            <person name="Choquer M."/>
            <person name="Collemare J."/>
            <person name="Cotton P."/>
            <person name="Danchin E.G."/>
            <person name="Da Silva C."/>
            <person name="Gautier A."/>
            <person name="Giraud C."/>
            <person name="Giraud T."/>
            <person name="Gonzalez C."/>
            <person name="Grossetete S."/>
            <person name="Guldener U."/>
            <person name="Henrissat B."/>
            <person name="Howlett B.J."/>
            <person name="Kodira C."/>
            <person name="Kretschmer M."/>
            <person name="Lappartient A."/>
            <person name="Leroch M."/>
            <person name="Levis C."/>
            <person name="Mauceli E."/>
            <person name="Neuveglise C."/>
            <person name="Oeser B."/>
            <person name="Pearson M."/>
            <person name="Poulain J."/>
            <person name="Poussereau N."/>
            <person name="Quesneville H."/>
            <person name="Rascle C."/>
            <person name="Schumacher J."/>
            <person name="Segurens B."/>
            <person name="Sexton A."/>
            <person name="Silva E."/>
            <person name="Sirven C."/>
            <person name="Soanes D.M."/>
            <person name="Talbot N.J."/>
            <person name="Templeton M."/>
            <person name="Yandava C."/>
            <person name="Yarden O."/>
            <person name="Zeng Q."/>
            <person name="Rollins J.A."/>
            <person name="Lebrun M.H."/>
            <person name="Dickman M."/>
        </authorList>
    </citation>
    <scope>NUCLEOTIDE SEQUENCE [LARGE SCALE GENOMIC DNA]</scope>
    <source>
        <strain evidence="2">ATCC 18683 / 1980 / Ss-1</strain>
    </source>
</reference>
<dbReference type="InParanoid" id="A7EK50"/>
<dbReference type="AlphaFoldDB" id="A7EK50"/>
<dbReference type="GeneID" id="5489169"/>
<proteinExistence type="predicted"/>
<dbReference type="Proteomes" id="UP000001312">
    <property type="component" value="Unassembled WGS sequence"/>
</dbReference>
<dbReference type="EMBL" id="CH476627">
    <property type="protein sequence ID" value="EDO03216.1"/>
    <property type="molecule type" value="Genomic_DNA"/>
</dbReference>
<organism evidence="1 2">
    <name type="scientific">Sclerotinia sclerotiorum (strain ATCC 18683 / 1980 / Ss-1)</name>
    <name type="common">White mold</name>
    <name type="synonym">Whetzelinia sclerotiorum</name>
    <dbReference type="NCBI Taxonomy" id="665079"/>
    <lineage>
        <taxon>Eukaryota</taxon>
        <taxon>Fungi</taxon>
        <taxon>Dikarya</taxon>
        <taxon>Ascomycota</taxon>
        <taxon>Pezizomycotina</taxon>
        <taxon>Leotiomycetes</taxon>
        <taxon>Helotiales</taxon>
        <taxon>Sclerotiniaceae</taxon>
        <taxon>Sclerotinia</taxon>
    </lineage>
</organism>
<dbReference type="HOGENOM" id="CLU_3107816_0_0_1"/>
<dbReference type="RefSeq" id="XP_001592775.1">
    <property type="nucleotide sequence ID" value="XM_001592725.1"/>
</dbReference>
<keyword evidence="2" id="KW-1185">Reference proteome</keyword>
<evidence type="ECO:0000313" key="1">
    <source>
        <dbReference type="EMBL" id="EDO03216.1"/>
    </source>
</evidence>
<protein>
    <submittedName>
        <fullName evidence="1">Uncharacterized protein</fullName>
    </submittedName>
</protein>